<evidence type="ECO:0000256" key="10">
    <source>
        <dbReference type="ARBA" id="ARBA00023315"/>
    </source>
</evidence>
<evidence type="ECO:0000256" key="1">
    <source>
        <dbReference type="ARBA" id="ARBA00004496"/>
    </source>
</evidence>
<dbReference type="GO" id="GO:0005737">
    <property type="term" value="C:cytoplasm"/>
    <property type="evidence" value="ECO:0007669"/>
    <property type="project" value="UniProtKB-SubCell"/>
</dbReference>
<keyword evidence="10 12" id="KW-0012">Acyltransferase</keyword>
<dbReference type="eggNOG" id="COG0280">
    <property type="taxonomic scope" value="Bacteria"/>
</dbReference>
<dbReference type="Gene3D" id="3.40.50.10750">
    <property type="entry name" value="Isocitrate/Isopropylmalate dehydrogenase-like"/>
    <property type="match status" value="1"/>
</dbReference>
<dbReference type="Pfam" id="PF01515">
    <property type="entry name" value="PTA_PTB"/>
    <property type="match status" value="1"/>
</dbReference>
<accession>D4G8T7</accession>
<evidence type="ECO:0000259" key="14">
    <source>
        <dbReference type="Pfam" id="PF07085"/>
    </source>
</evidence>
<keyword evidence="16" id="KW-1185">Reference proteome</keyword>
<evidence type="ECO:0000256" key="11">
    <source>
        <dbReference type="ARBA" id="ARBA00031108"/>
    </source>
</evidence>
<dbReference type="RefSeq" id="WP_013087410.1">
    <property type="nucleotide sequence ID" value="NC_014109.1"/>
</dbReference>
<dbReference type="GO" id="GO:0008959">
    <property type="term" value="F:phosphate acetyltransferase activity"/>
    <property type="evidence" value="ECO:0007669"/>
    <property type="project" value="UniProtKB-EC"/>
</dbReference>
<dbReference type="EC" id="2.3.1.8" evidence="6 12"/>
<comment type="pathway">
    <text evidence="2 12">Metabolic intermediate biosynthesis; acetyl-CoA biosynthesis; acetyl-CoA from acetate: step 2/2.</text>
</comment>
<dbReference type="InterPro" id="IPR050500">
    <property type="entry name" value="Phos_Acetyltrans/Butyryltrans"/>
</dbReference>
<comment type="similarity">
    <text evidence="3 12">In the C-terminal section; belongs to the phosphate acetyltransferase and butyryltransferase family.</text>
</comment>
<dbReference type="STRING" id="515618.RIEPE_0509"/>
<dbReference type="eggNOG" id="COG0857">
    <property type="taxonomic scope" value="Bacteria"/>
</dbReference>
<evidence type="ECO:0000259" key="13">
    <source>
        <dbReference type="Pfam" id="PF01515"/>
    </source>
</evidence>
<evidence type="ECO:0000313" key="15">
    <source>
        <dbReference type="EMBL" id="ADD79420.1"/>
    </source>
</evidence>
<organism evidence="15 16">
    <name type="scientific">Riesia pediculicola (strain USDA)</name>
    <dbReference type="NCBI Taxonomy" id="515618"/>
    <lineage>
        <taxon>Bacteria</taxon>
        <taxon>Pseudomonadati</taxon>
        <taxon>Pseudomonadota</taxon>
        <taxon>Gammaproteobacteria</taxon>
        <taxon>Enterobacterales</taxon>
        <taxon>Enterobacteriaceae</taxon>
        <taxon>Candidatus Riesia</taxon>
    </lineage>
</organism>
<comment type="function">
    <text evidence="12">Involved in acetate metabolism.</text>
</comment>
<evidence type="ECO:0000256" key="9">
    <source>
        <dbReference type="ARBA" id="ARBA00022679"/>
    </source>
</evidence>
<evidence type="ECO:0000256" key="7">
    <source>
        <dbReference type="ARBA" id="ARBA00021528"/>
    </source>
</evidence>
<dbReference type="HOGENOM" id="CLU_019723_3_0_6"/>
<feature type="domain" description="DRTGG" evidence="14">
    <location>
        <begin position="225"/>
        <end position="338"/>
    </location>
</feature>
<dbReference type="InterPro" id="IPR002505">
    <property type="entry name" value="PTA_PTB"/>
</dbReference>
<dbReference type="UniPathway" id="UPA00340">
    <property type="reaction ID" value="UER00459"/>
</dbReference>
<dbReference type="InterPro" id="IPR004614">
    <property type="entry name" value="P_AcTrfase"/>
</dbReference>
<dbReference type="Proteomes" id="UP000001700">
    <property type="component" value="Chromosome"/>
</dbReference>
<dbReference type="Gene3D" id="3.40.1390.20">
    <property type="entry name" value="HprK N-terminal domain-like"/>
    <property type="match status" value="1"/>
</dbReference>
<comment type="domain">
    <text evidence="12">The N-terminal region seems to be important for proper quaternary structure. The C-terminal region contains the substrate-binding site.</text>
</comment>
<dbReference type="Gene3D" id="3.40.50.10950">
    <property type="match status" value="1"/>
</dbReference>
<comment type="catalytic activity">
    <reaction evidence="12">
        <text>acetyl-CoA + phosphate = acetyl phosphate + CoA</text>
        <dbReference type="Rhea" id="RHEA:19521"/>
        <dbReference type="ChEBI" id="CHEBI:22191"/>
        <dbReference type="ChEBI" id="CHEBI:43474"/>
        <dbReference type="ChEBI" id="CHEBI:57287"/>
        <dbReference type="ChEBI" id="CHEBI:57288"/>
        <dbReference type="EC" id="2.3.1.8"/>
    </reaction>
</comment>
<dbReference type="NCBIfam" id="NF004167">
    <property type="entry name" value="PRK05632.1"/>
    <property type="match status" value="1"/>
</dbReference>
<evidence type="ECO:0000256" key="8">
    <source>
        <dbReference type="ARBA" id="ARBA00022490"/>
    </source>
</evidence>
<comment type="subcellular location">
    <subcellularLocation>
        <location evidence="1 12">Cytoplasm</location>
    </subcellularLocation>
</comment>
<dbReference type="NCBIfam" id="TIGR00651">
    <property type="entry name" value="pta"/>
    <property type="match status" value="1"/>
</dbReference>
<dbReference type="PANTHER" id="PTHR43356:SF3">
    <property type="entry name" value="PHOSPHATE ACETYLTRANSFERASE"/>
    <property type="match status" value="1"/>
</dbReference>
<dbReference type="KEGG" id="rip:RIEPE_0509"/>
<dbReference type="PIRSF" id="PIRSF006107">
    <property type="entry name" value="PhpActrans_proteobac"/>
    <property type="match status" value="1"/>
</dbReference>
<protein>
    <recommendedName>
        <fullName evidence="7 12">Phosphate acetyltransferase</fullName>
        <ecNumber evidence="6 12">2.3.1.8</ecNumber>
    </recommendedName>
    <alternativeName>
        <fullName evidence="11 12">Phosphotransacetylase</fullName>
    </alternativeName>
</protein>
<dbReference type="AlphaFoldDB" id="D4G8T7"/>
<evidence type="ECO:0000256" key="4">
    <source>
        <dbReference type="ARBA" id="ARBA00009786"/>
    </source>
</evidence>
<keyword evidence="8 12" id="KW-0963">Cytoplasm</keyword>
<dbReference type="Pfam" id="PF07085">
    <property type="entry name" value="DRTGG"/>
    <property type="match status" value="1"/>
</dbReference>
<dbReference type="InterPro" id="IPR042112">
    <property type="entry name" value="P_AcTrfase_dom2"/>
</dbReference>
<evidence type="ECO:0000256" key="12">
    <source>
        <dbReference type="PIRNR" id="PIRNR006107"/>
    </source>
</evidence>
<keyword evidence="9 12" id="KW-0808">Transferase</keyword>
<dbReference type="SUPFAM" id="SSF53659">
    <property type="entry name" value="Isocitrate/Isopropylmalate dehydrogenase-like"/>
    <property type="match status" value="1"/>
</dbReference>
<sequence length="717" mass="82349">MNTIILIPTNPERNLSNIILGLVHSLERQKKKIYLFEPIFKKIEEKNNDVEKLIKITSKKCIYQRSKKKNVKRSEFFEKEKVLEEIIDYYNLIRLKEDIDKIYLIKGNCISNEYHSNMFINYEIMNSISAKIVFIASEDTDYHQSILKYIQFLKISRKNVLGIIFSNVSDYLDEHPKKTFLNFSYKENLNKKHFNSKKRNFKAFSNIEMIKIPWNFNLMSIRSIDISRYLKSNILNRGEIETKRINSILFGTKKLFDHFNNIPEKSLIISSSKDLQTIISTYLSILNERLKISTLLIVDGLDIDRTLYNCLHRLFYNTHLPVLIVEENLFETSVKIQKINPLNLMIQYQDVQKIKKIRNYISTHLEGSWIKSLFIEEKKSISNFFLECRGENISAAMFRYKLIYLAKQKRKTIILPEGETFKMIRAASICKKKGISNCILLGNPKKVKKIADQFEISLKDIEILDPKTIYHRYIDQLVILRKKKGMNRESASSQLKKNNILLATMMLQQDEVDGLVSGIVNTTADTIRPALQLIKTNSISSIISSIFFMLFPKKTLIFGDCAINIDPNSEELSEIAIQSAESAMHFGIIPKIAMISYSTGNSAYGDSVEKVKSAVKIIKRKKPELLVDGPIQYDAAISEEVSKKKFPNSNLSGKATVFIFPNLDTGNAVYKAVQRAANLTSVGPILQGIRKPVNDLSRGASIEDIIYTIAATSIQSR</sequence>
<proteinExistence type="inferred from homology"/>
<gene>
    <name evidence="15" type="ordered locus">RIEPE_0509</name>
</gene>
<evidence type="ECO:0000256" key="6">
    <source>
        <dbReference type="ARBA" id="ARBA00012707"/>
    </source>
</evidence>
<evidence type="ECO:0000256" key="5">
    <source>
        <dbReference type="ARBA" id="ARBA00011643"/>
    </source>
</evidence>
<dbReference type="InterPro" id="IPR028979">
    <property type="entry name" value="Ser_kin/Pase_Hpr-like_N_sf"/>
</dbReference>
<reference evidence="15" key="1">
    <citation type="submission" date="2008-05" db="EMBL/GenBank/DDBJ databases">
        <title>Genome sequence of Riesia pediculicola USDA.</title>
        <authorList>
            <person name="Kirkness E.F."/>
        </authorList>
    </citation>
    <scope>NUCLEOTIDE SEQUENCE [LARGE SCALE GENOMIC DNA]</scope>
    <source>
        <strain evidence="15">USDA</strain>
    </source>
</reference>
<dbReference type="PANTHER" id="PTHR43356">
    <property type="entry name" value="PHOSPHATE ACETYLTRANSFERASE"/>
    <property type="match status" value="1"/>
</dbReference>
<dbReference type="InterPro" id="IPR016475">
    <property type="entry name" value="P-Actrans_bac"/>
</dbReference>
<evidence type="ECO:0000256" key="3">
    <source>
        <dbReference type="ARBA" id="ARBA00008756"/>
    </source>
</evidence>
<dbReference type="InterPro" id="IPR042113">
    <property type="entry name" value="P_AcTrfase_dom1"/>
</dbReference>
<dbReference type="InterPro" id="IPR010766">
    <property type="entry name" value="DRTGG"/>
</dbReference>
<feature type="domain" description="Phosphate acetyl/butaryl transferase" evidence="13">
    <location>
        <begin position="397"/>
        <end position="712"/>
    </location>
</feature>
<name>D4G8T7_RIEPU</name>
<evidence type="ECO:0000256" key="2">
    <source>
        <dbReference type="ARBA" id="ARBA00004989"/>
    </source>
</evidence>
<evidence type="ECO:0000313" key="16">
    <source>
        <dbReference type="Proteomes" id="UP000001700"/>
    </source>
</evidence>
<dbReference type="NCBIfam" id="NF007233">
    <property type="entry name" value="PRK09653.1"/>
    <property type="match status" value="1"/>
</dbReference>
<dbReference type="Pfam" id="PF13500">
    <property type="entry name" value="AAA_26"/>
    <property type="match status" value="1"/>
</dbReference>
<dbReference type="EMBL" id="CP001085">
    <property type="protein sequence ID" value="ADD79420.1"/>
    <property type="molecule type" value="Genomic_DNA"/>
</dbReference>
<comment type="similarity">
    <text evidence="4 12">In the N-terminal section; belongs to the CobB/CobQ family.</text>
</comment>
<comment type="subunit">
    <text evidence="5">Homohexamer.</text>
</comment>
<dbReference type="GO" id="GO:0006085">
    <property type="term" value="P:acetyl-CoA biosynthetic process"/>
    <property type="evidence" value="ECO:0007669"/>
    <property type="project" value="UniProtKB-UniPathway"/>
</dbReference>